<gene>
    <name evidence="1" type="ORF">NCTC8985_04300</name>
</gene>
<accession>A0A376TQE4</accession>
<evidence type="ECO:0000313" key="2">
    <source>
        <dbReference type="Proteomes" id="UP000254405"/>
    </source>
</evidence>
<protein>
    <submittedName>
        <fullName evidence="1">TDP-fucosamine acetyltransferase</fullName>
    </submittedName>
</protein>
<sequence>MPVRASIEPLTWENAFFGVNSAIVRITSEAPLLTPDVLAPWSRVQAKIAASNTGELDALQQLGFSLVEGEVDLALPVNNVSDSGAVVAQETDIPALRQLASAAFAQSRFRAPWYAPDASRRFYAQWIENAVRGTFDHQCLIFTCGVRRYSWLCLFTGTQCDRCANWPAGWTRCRC</sequence>
<dbReference type="AlphaFoldDB" id="A0A376TQE4"/>
<keyword evidence="1" id="KW-0808">Transferase</keyword>
<dbReference type="Gene3D" id="3.40.630.30">
    <property type="match status" value="1"/>
</dbReference>
<dbReference type="EMBL" id="UGCO01000001">
    <property type="protein sequence ID" value="STI78931.1"/>
    <property type="molecule type" value="Genomic_DNA"/>
</dbReference>
<organism evidence="1 2">
    <name type="scientific">Escherichia coli</name>
    <dbReference type="NCBI Taxonomy" id="562"/>
    <lineage>
        <taxon>Bacteria</taxon>
        <taxon>Pseudomonadati</taxon>
        <taxon>Pseudomonadota</taxon>
        <taxon>Gammaproteobacteria</taxon>
        <taxon>Enterobacterales</taxon>
        <taxon>Enterobacteriaceae</taxon>
        <taxon>Escherichia</taxon>
    </lineage>
</organism>
<dbReference type="Proteomes" id="UP000254405">
    <property type="component" value="Unassembled WGS sequence"/>
</dbReference>
<evidence type="ECO:0000313" key="1">
    <source>
        <dbReference type="EMBL" id="STI78931.1"/>
    </source>
</evidence>
<proteinExistence type="predicted"/>
<dbReference type="GO" id="GO:0016740">
    <property type="term" value="F:transferase activity"/>
    <property type="evidence" value="ECO:0007669"/>
    <property type="project" value="UniProtKB-KW"/>
</dbReference>
<name>A0A376TQE4_ECOLX</name>
<reference evidence="1 2" key="1">
    <citation type="submission" date="2018-06" db="EMBL/GenBank/DDBJ databases">
        <authorList>
            <consortium name="Pathogen Informatics"/>
            <person name="Doyle S."/>
        </authorList>
    </citation>
    <scope>NUCLEOTIDE SEQUENCE [LARGE SCALE GENOMIC DNA]</scope>
    <source>
        <strain evidence="1 2">NCTC8985</strain>
    </source>
</reference>